<dbReference type="GO" id="GO:0004519">
    <property type="term" value="F:endonuclease activity"/>
    <property type="evidence" value="ECO:0007669"/>
    <property type="project" value="UniProtKB-KW"/>
</dbReference>
<keyword evidence="2" id="KW-0378">Hydrolase</keyword>
<name>A0ABV5EJ91_9ACTN</name>
<proteinExistence type="predicted"/>
<dbReference type="PANTHER" id="PTHR35400:SF3">
    <property type="entry name" value="SLL1072 PROTEIN"/>
    <property type="match status" value="1"/>
</dbReference>
<dbReference type="SUPFAM" id="SSF52980">
    <property type="entry name" value="Restriction endonuclease-like"/>
    <property type="match status" value="1"/>
</dbReference>
<evidence type="ECO:0000313" key="3">
    <source>
        <dbReference type="Proteomes" id="UP001585080"/>
    </source>
</evidence>
<dbReference type="RefSeq" id="WP_376735424.1">
    <property type="nucleotide sequence ID" value="NZ_JAYMRP010000036.1"/>
</dbReference>
<dbReference type="Proteomes" id="UP001585080">
    <property type="component" value="Unassembled WGS sequence"/>
</dbReference>
<keyword evidence="2" id="KW-0540">Nuclease</keyword>
<dbReference type="PANTHER" id="PTHR35400">
    <property type="entry name" value="SLR1083 PROTEIN"/>
    <property type="match status" value="1"/>
</dbReference>
<keyword evidence="3" id="KW-1185">Reference proteome</keyword>
<keyword evidence="2" id="KW-0255">Endonuclease</keyword>
<reference evidence="2 3" key="1">
    <citation type="submission" date="2024-01" db="EMBL/GenBank/DDBJ databases">
        <title>Genome mining of biosynthetic gene clusters to explore secondary metabolites of Streptomyces sp.</title>
        <authorList>
            <person name="Baig A."/>
            <person name="Ajitkumar Shintre N."/>
            <person name="Kumar H."/>
            <person name="Anbarasu A."/>
            <person name="Ramaiah S."/>
        </authorList>
    </citation>
    <scope>NUCLEOTIDE SEQUENCE [LARGE SCALE GENOMIC DNA]</scope>
    <source>
        <strain evidence="2 3">A57</strain>
    </source>
</reference>
<evidence type="ECO:0000259" key="1">
    <source>
        <dbReference type="Pfam" id="PF05685"/>
    </source>
</evidence>
<comment type="caution">
    <text evidence="2">The sequence shown here is derived from an EMBL/GenBank/DDBJ whole genome shotgun (WGS) entry which is preliminary data.</text>
</comment>
<evidence type="ECO:0000313" key="2">
    <source>
        <dbReference type="EMBL" id="MFB8776918.1"/>
    </source>
</evidence>
<organism evidence="2 3">
    <name type="scientific">Streptomyces broussonetiae</name>
    <dbReference type="NCBI Taxonomy" id="2686304"/>
    <lineage>
        <taxon>Bacteria</taxon>
        <taxon>Bacillati</taxon>
        <taxon>Actinomycetota</taxon>
        <taxon>Actinomycetes</taxon>
        <taxon>Kitasatosporales</taxon>
        <taxon>Streptomycetaceae</taxon>
        <taxon>Streptomyces</taxon>
    </lineage>
</organism>
<dbReference type="Pfam" id="PF05685">
    <property type="entry name" value="Uma2"/>
    <property type="match status" value="1"/>
</dbReference>
<dbReference type="InterPro" id="IPR012296">
    <property type="entry name" value="Nuclease_put_TT1808"/>
</dbReference>
<dbReference type="InterPro" id="IPR008538">
    <property type="entry name" value="Uma2"/>
</dbReference>
<gene>
    <name evidence="2" type="ORF">VSS16_29990</name>
</gene>
<dbReference type="EMBL" id="JAYMRP010000036">
    <property type="protein sequence ID" value="MFB8776918.1"/>
    <property type="molecule type" value="Genomic_DNA"/>
</dbReference>
<accession>A0ABV5EJ91</accession>
<protein>
    <submittedName>
        <fullName evidence="2">Uma2 family endonuclease</fullName>
    </submittedName>
</protein>
<dbReference type="Gene3D" id="3.90.1570.10">
    <property type="entry name" value="tt1808, chain A"/>
    <property type="match status" value="1"/>
</dbReference>
<feature type="domain" description="Putative restriction endonuclease" evidence="1">
    <location>
        <begin position="28"/>
        <end position="188"/>
    </location>
</feature>
<sequence>MSALTVDPSAASGHEWDDLVRIWQETDAPEGCKVEIIEGIVTVAPPPSNTHNDIADLVHHSLYEVISKEWGVYQTLGTAIPSRDGLYIPDIAVAPREVVRSRKGNYVPADAAELIVEITSKSNASHDRIKKAAGCAQAGVPLYLLIDGWAPGGPTVTLFGEPHGAVYRVLHASKFGVPVPLPSPFELDLDTSEFLTD</sequence>
<dbReference type="InterPro" id="IPR011335">
    <property type="entry name" value="Restrct_endonuc-II-like"/>
</dbReference>
<dbReference type="CDD" id="cd06260">
    <property type="entry name" value="DUF820-like"/>
    <property type="match status" value="1"/>
</dbReference>